<organism evidence="1 2">
    <name type="scientific">Scylla paramamosain</name>
    <name type="common">Mud crab</name>
    <dbReference type="NCBI Taxonomy" id="85552"/>
    <lineage>
        <taxon>Eukaryota</taxon>
        <taxon>Metazoa</taxon>
        <taxon>Ecdysozoa</taxon>
        <taxon>Arthropoda</taxon>
        <taxon>Crustacea</taxon>
        <taxon>Multicrustacea</taxon>
        <taxon>Malacostraca</taxon>
        <taxon>Eumalacostraca</taxon>
        <taxon>Eucarida</taxon>
        <taxon>Decapoda</taxon>
        <taxon>Pleocyemata</taxon>
        <taxon>Brachyura</taxon>
        <taxon>Eubrachyura</taxon>
        <taxon>Portunoidea</taxon>
        <taxon>Portunidae</taxon>
        <taxon>Portuninae</taxon>
        <taxon>Scylla</taxon>
    </lineage>
</organism>
<reference evidence="1 2" key="1">
    <citation type="submission" date="2023-03" db="EMBL/GenBank/DDBJ databases">
        <title>High-quality genome of Scylla paramamosain provides insights in environmental adaptation.</title>
        <authorList>
            <person name="Zhang L."/>
        </authorList>
    </citation>
    <scope>NUCLEOTIDE SEQUENCE [LARGE SCALE GENOMIC DNA]</scope>
    <source>
        <strain evidence="1">LZ_2023a</strain>
        <tissue evidence="1">Muscle</tissue>
    </source>
</reference>
<name>A0AAW0V5F0_SCYPA</name>
<gene>
    <name evidence="1" type="ORF">O3P69_002240</name>
</gene>
<proteinExistence type="predicted"/>
<keyword evidence="2" id="KW-1185">Reference proteome</keyword>
<evidence type="ECO:0000313" key="1">
    <source>
        <dbReference type="EMBL" id="KAK8407547.1"/>
    </source>
</evidence>
<evidence type="ECO:0000313" key="2">
    <source>
        <dbReference type="Proteomes" id="UP001487740"/>
    </source>
</evidence>
<comment type="caution">
    <text evidence="1">The sequence shown here is derived from an EMBL/GenBank/DDBJ whole genome shotgun (WGS) entry which is preliminary data.</text>
</comment>
<accession>A0AAW0V5F0</accession>
<dbReference type="Proteomes" id="UP001487740">
    <property type="component" value="Unassembled WGS sequence"/>
</dbReference>
<dbReference type="AlphaFoldDB" id="A0AAW0V5F0"/>
<sequence length="404" mass="45340">MQRDCSHIRARLLFQQQSSSSVFLPLDSSRDNNKGIYETNGADIDFLDLMRYTGSHNNNKLNVRRRALRQQYYVDTAMYKRMLIFPFDTKFAPRNVEPNVELGAKIIKTGLKVIHANLHLENYGHSPVCIDRAKLGGVWGLVNSALRSVLFVNAPFVDTKALYGVGYTVKMMLDDETSSTINMSSGLLLPDSDGIGTNETLWVSLFSCYRPEQAPDPTIPAKSAEPGLRWYRTAERPSPTRSVQARALWFLPTNYEQGNLRGNALHEYLPGALRGMANPTDPDKLLCRHEARRIYQDVCNILCAGDKSQVMFVGREIYLLKSLKTPINQKLHCSMKNTDVYDSGVVRGNLDFANSLWKQLLSLASETDKKIKDSVDNPFVGLGVNVIGVAMNALSVLQRDVLYP</sequence>
<dbReference type="EMBL" id="JARAKH010000001">
    <property type="protein sequence ID" value="KAK8407547.1"/>
    <property type="molecule type" value="Genomic_DNA"/>
</dbReference>
<protein>
    <submittedName>
        <fullName evidence="1">Uncharacterized protein</fullName>
    </submittedName>
</protein>